<dbReference type="EMBL" id="VGLS01000956">
    <property type="protein sequence ID" value="MBM3226566.1"/>
    <property type="molecule type" value="Genomic_DNA"/>
</dbReference>
<evidence type="ECO:0008006" key="4">
    <source>
        <dbReference type="Google" id="ProtNLM"/>
    </source>
</evidence>
<keyword evidence="1" id="KW-0802">TPR repeat</keyword>
<reference evidence="2" key="1">
    <citation type="submission" date="2019-03" db="EMBL/GenBank/DDBJ databases">
        <title>Lake Tanganyika Metagenome-Assembled Genomes (MAGs).</title>
        <authorList>
            <person name="Tran P."/>
        </authorList>
    </citation>
    <scope>NUCLEOTIDE SEQUENCE</scope>
    <source>
        <strain evidence="2">K_DeepCast_65m_m2_066</strain>
    </source>
</reference>
<feature type="non-terminal residue" evidence="2">
    <location>
        <position position="1"/>
    </location>
</feature>
<dbReference type="AlphaFoldDB" id="A0A937W468"/>
<evidence type="ECO:0000313" key="3">
    <source>
        <dbReference type="Proteomes" id="UP000712673"/>
    </source>
</evidence>
<dbReference type="PROSITE" id="PS50005">
    <property type="entry name" value="TPR"/>
    <property type="match status" value="1"/>
</dbReference>
<comment type="caution">
    <text evidence="2">The sequence shown here is derived from an EMBL/GenBank/DDBJ whole genome shotgun (WGS) entry which is preliminary data.</text>
</comment>
<evidence type="ECO:0000256" key="1">
    <source>
        <dbReference type="PROSITE-ProRule" id="PRU00339"/>
    </source>
</evidence>
<name>A0A937W468_UNCTE</name>
<dbReference type="Pfam" id="PF13432">
    <property type="entry name" value="TPR_16"/>
    <property type="match status" value="1"/>
</dbReference>
<dbReference type="InterPro" id="IPR019734">
    <property type="entry name" value="TPR_rpt"/>
</dbReference>
<accession>A0A937W468</accession>
<organism evidence="2 3">
    <name type="scientific">Tectimicrobiota bacterium</name>
    <dbReference type="NCBI Taxonomy" id="2528274"/>
    <lineage>
        <taxon>Bacteria</taxon>
        <taxon>Pseudomonadati</taxon>
        <taxon>Nitrospinota/Tectimicrobiota group</taxon>
        <taxon>Candidatus Tectimicrobiota</taxon>
    </lineage>
</organism>
<dbReference type="Pfam" id="PF13181">
    <property type="entry name" value="TPR_8"/>
    <property type="match status" value="1"/>
</dbReference>
<dbReference type="Proteomes" id="UP000712673">
    <property type="component" value="Unassembled WGS sequence"/>
</dbReference>
<sequence length="130" mass="14305">GLVFCLIGGCASSARLRVQADDHYRLAQSYLSNESYNLAEQEIRKALGLQPEDVRYLECLALVHHAQVYQAQGALNATRLQLAEEAYRVVLRQPEAPPSAAVNYSAILLLNGRPDEAIAMAQRALPASWL</sequence>
<feature type="repeat" description="TPR" evidence="1">
    <location>
        <begin position="20"/>
        <end position="53"/>
    </location>
</feature>
<dbReference type="InterPro" id="IPR011990">
    <property type="entry name" value="TPR-like_helical_dom_sf"/>
</dbReference>
<evidence type="ECO:0000313" key="2">
    <source>
        <dbReference type="EMBL" id="MBM3226566.1"/>
    </source>
</evidence>
<dbReference type="Gene3D" id="1.25.40.10">
    <property type="entry name" value="Tetratricopeptide repeat domain"/>
    <property type="match status" value="1"/>
</dbReference>
<gene>
    <name evidence="2" type="ORF">FJZ47_22610</name>
</gene>
<dbReference type="SUPFAM" id="SSF48452">
    <property type="entry name" value="TPR-like"/>
    <property type="match status" value="1"/>
</dbReference>
<proteinExistence type="predicted"/>
<protein>
    <recommendedName>
        <fullName evidence="4">Tetratricopeptide repeat protein</fullName>
    </recommendedName>
</protein>